<name>A0ABN4YJD5_9GAMM</name>
<evidence type="ECO:0000313" key="2">
    <source>
        <dbReference type="Proteomes" id="UP000191820"/>
    </source>
</evidence>
<keyword evidence="1" id="KW-0167">Capsid protein</keyword>
<organism evidence="1 2">
    <name type="scientific">Shewanella japonica</name>
    <dbReference type="NCBI Taxonomy" id="93973"/>
    <lineage>
        <taxon>Bacteria</taxon>
        <taxon>Pseudomonadati</taxon>
        <taxon>Pseudomonadota</taxon>
        <taxon>Gammaproteobacteria</taxon>
        <taxon>Alteromonadales</taxon>
        <taxon>Shewanellaceae</taxon>
        <taxon>Shewanella</taxon>
    </lineage>
</organism>
<dbReference type="RefSeq" id="WP_080915295.1">
    <property type="nucleotide sequence ID" value="NZ_CP020472.1"/>
</dbReference>
<proteinExistence type="predicted"/>
<dbReference type="InterPro" id="IPR014867">
    <property type="entry name" value="Spore_coat_CotH_CotH2/3/7"/>
</dbReference>
<dbReference type="PANTHER" id="PTHR40050">
    <property type="entry name" value="INNER SPORE COAT PROTEIN H"/>
    <property type="match status" value="1"/>
</dbReference>
<dbReference type="Proteomes" id="UP000191820">
    <property type="component" value="Chromosome"/>
</dbReference>
<sequence length="493" mass="56484">MFSPLLYSLFQTGCKPFRQLLIIPLTSLCLLTACDSSDDTSSEETVITVPDTEIETPVEEYNDTDFEASDWTDDTHSKSADANFDEVFADNEVKRLDVVVTEDRWTIMLNDMTDTYGTFGTTTNSNNLVDTDDNPIMVPADIYYEGKQWYRVGIRFKGNSSLQTSWQQGVLKLSFKLDFDEFEDYYPQIDNQRFYGFKKLSLKNNYDDESQLREKVAADVFKDAGLAVSHTAFYTLYIDHGDGPEYFGLYTLVEEVDDTVIDTQFSSDDGNLYKPEDDGATFIEGSFSEDSFEKKTNEDDEDWSDILALFDALHDDTATSDPVTWRENLEAIFDVDVFLKYLAVNGVIQNWDTYGLMPHNYYLYNDPDTNKLTWIPWDNNEALQTGKMGGALELNFSDLDSNSWPLIAKIYADDTYRERYNQYLSDVISDSYETNKMQAIYDSYSALIEPYATTELTGYSFLESANDFYQAVDDLSEHAESRTDAVIDYLNTQ</sequence>
<gene>
    <name evidence="1" type="ORF">SJ2017_1370</name>
</gene>
<dbReference type="PANTHER" id="PTHR40050:SF1">
    <property type="entry name" value="INNER SPORE COAT PROTEIN H"/>
    <property type="match status" value="1"/>
</dbReference>
<evidence type="ECO:0000313" key="1">
    <source>
        <dbReference type="EMBL" id="ARD21694.1"/>
    </source>
</evidence>
<keyword evidence="2" id="KW-1185">Reference proteome</keyword>
<dbReference type="EMBL" id="CP020472">
    <property type="protein sequence ID" value="ARD21694.1"/>
    <property type="molecule type" value="Genomic_DNA"/>
</dbReference>
<reference evidence="1 2" key="1">
    <citation type="submission" date="2017-03" db="EMBL/GenBank/DDBJ databases">
        <title>Genome sequencing of Shewanella japonica KCTC 22435.</title>
        <authorList>
            <person name="Kim K.M."/>
        </authorList>
    </citation>
    <scope>NUCLEOTIDE SEQUENCE [LARGE SCALE GENOMIC DNA]</scope>
    <source>
        <strain evidence="1 2">KCTC 22435</strain>
    </source>
</reference>
<protein>
    <submittedName>
        <fullName evidence="1">Spore coat protein</fullName>
    </submittedName>
</protein>
<dbReference type="Pfam" id="PF08757">
    <property type="entry name" value="CotH"/>
    <property type="match status" value="1"/>
</dbReference>
<keyword evidence="1" id="KW-0946">Virion</keyword>
<accession>A0ABN4YJD5</accession>